<dbReference type="InterPro" id="IPR018580">
    <property type="entry name" value="Uncharacterised_YfhO"/>
</dbReference>
<organism evidence="2 3">
    <name type="scientific">Candidatus Ozemobacter sibiricus</name>
    <dbReference type="NCBI Taxonomy" id="2268124"/>
    <lineage>
        <taxon>Bacteria</taxon>
        <taxon>Candidatus Ozemobacteria</taxon>
        <taxon>Candidatus Ozemobacterales</taxon>
        <taxon>Candidatus Ozemobacteraceae</taxon>
        <taxon>Candidatus Ozemobacter</taxon>
    </lineage>
</organism>
<evidence type="ECO:0008006" key="4">
    <source>
        <dbReference type="Google" id="ProtNLM"/>
    </source>
</evidence>
<dbReference type="AlphaFoldDB" id="A0A367ZSC8"/>
<dbReference type="PANTHER" id="PTHR38454:SF1">
    <property type="entry name" value="INTEGRAL MEMBRANE PROTEIN"/>
    <property type="match status" value="1"/>
</dbReference>
<keyword evidence="1" id="KW-1133">Transmembrane helix</keyword>
<keyword evidence="1" id="KW-0812">Transmembrane</keyword>
<evidence type="ECO:0000256" key="1">
    <source>
        <dbReference type="SAM" id="Phobius"/>
    </source>
</evidence>
<dbReference type="Proteomes" id="UP000252355">
    <property type="component" value="Unassembled WGS sequence"/>
</dbReference>
<feature type="transmembrane region" description="Helical" evidence="1">
    <location>
        <begin position="103"/>
        <end position="134"/>
    </location>
</feature>
<evidence type="ECO:0000313" key="3">
    <source>
        <dbReference type="Proteomes" id="UP000252355"/>
    </source>
</evidence>
<dbReference type="PANTHER" id="PTHR38454">
    <property type="entry name" value="INTEGRAL MEMBRANE PROTEIN-RELATED"/>
    <property type="match status" value="1"/>
</dbReference>
<feature type="transmembrane region" description="Helical" evidence="1">
    <location>
        <begin position="385"/>
        <end position="405"/>
    </location>
</feature>
<feature type="transmembrane region" description="Helical" evidence="1">
    <location>
        <begin position="21"/>
        <end position="43"/>
    </location>
</feature>
<feature type="transmembrane region" description="Helical" evidence="1">
    <location>
        <begin position="411"/>
        <end position="434"/>
    </location>
</feature>
<name>A0A367ZSC8_9BACT</name>
<feature type="transmembrane region" description="Helical" evidence="1">
    <location>
        <begin position="483"/>
        <end position="500"/>
    </location>
</feature>
<sequence length="837" mass="93321">MSSQPEIGFPPSCSGTRPPLFGARTALLLLAVVVIIQFGALLWSNDRVVSRATGDFRLQYLGWRTFVGQELAAGRFPFWNPYQFGGIPFFSDPQKAVLYPFTWLYAVCSVGWATNIIIAVHVYLGGAFMILWALSRGLSPPASFMAGLLFMGSGPFFSHIYPGHLSNLCSMPWIPLVFLIIDRWLTTDCRFWCLAGAVAVALQILGGHLQYVYYTALMGLFYVLYSLPWLDQPVRKIFWVLLMFMAAASLAAVQLFPAAAFFEESFRPTQPELAASFAANCSFHPSAFLTMVMPWFFGPVHGPEGQYEQMYLGKWLWWEENAFMGILGWLAAAMGLVLLPARVRLPLALTALTASLLALGSHSPLFALLGKLLWGYHKFRGHAKLMLFVTLCLALLAGYAIELFLRGLRPSGAALGLGLMLLVVLALMGMTFFLQSGDPACSPTLHARFLQLLYKEVESQFEQKYLYDSWLMTRAARTSGWQCLRVAGVLGMALLLLWLIPAWQPARWLCLGVVALDILAFMWVITSVVTDLTLIEEPGLREFLARQPGEPRTIDFATALLEERGEMVFAGVYSNDAMRRRIPDVWGYDFPSSRYVEFMNTIQGLAFPHPTDRLAAVQHPLFRLLRLRYLLVKPSGQPIKVQELSWPLLPRAFLVGQVQVASDSDQALLRILDPAFDPRVMAVVEQTPRPPLRSLPDCGDPEGRVTVIGSGTNHLDLDIDTPTAAFLVITDAYAPGWRVEPLHPPPQEAYYVQPANCILQGMALVPGHHRIRLRYRPPGWESGLVVSLVTASFLLGLGWLWSSAGEGRNWHESGIRGDLEDPLDELLRRELSLLPKG</sequence>
<protein>
    <recommendedName>
        <fullName evidence="4">Bacterial membrane protein YfhO</fullName>
    </recommendedName>
</protein>
<feature type="transmembrane region" description="Helical" evidence="1">
    <location>
        <begin position="321"/>
        <end position="341"/>
    </location>
</feature>
<reference evidence="2 3" key="1">
    <citation type="submission" date="2018-05" db="EMBL/GenBank/DDBJ databases">
        <title>A metagenomic window into the 2 km-deep terrestrial subsurface aquifer revealed taxonomically and functionally diverse microbial community comprising novel uncultured bacterial lineages.</title>
        <authorList>
            <person name="Kadnikov V.V."/>
            <person name="Mardanov A.V."/>
            <person name="Beletsky A.V."/>
            <person name="Banks D."/>
            <person name="Pimenov N.V."/>
            <person name="Frank Y.A."/>
            <person name="Karnachuk O.V."/>
            <person name="Ravin N.V."/>
        </authorList>
    </citation>
    <scope>NUCLEOTIDE SEQUENCE [LARGE SCALE GENOMIC DNA]</scope>
    <source>
        <strain evidence="2">BY5</strain>
    </source>
</reference>
<comment type="caution">
    <text evidence="2">The sequence shown here is derived from an EMBL/GenBank/DDBJ whole genome shotgun (WGS) entry which is preliminary data.</text>
</comment>
<feature type="transmembrane region" description="Helical" evidence="1">
    <location>
        <begin position="189"/>
        <end position="205"/>
    </location>
</feature>
<feature type="transmembrane region" description="Helical" evidence="1">
    <location>
        <begin position="211"/>
        <end position="230"/>
    </location>
</feature>
<gene>
    <name evidence="2" type="ORF">OZSIB_2824</name>
</gene>
<proteinExistence type="predicted"/>
<feature type="transmembrane region" description="Helical" evidence="1">
    <location>
        <begin position="164"/>
        <end position="182"/>
    </location>
</feature>
<feature type="transmembrane region" description="Helical" evidence="1">
    <location>
        <begin position="237"/>
        <end position="262"/>
    </location>
</feature>
<feature type="transmembrane region" description="Helical" evidence="1">
    <location>
        <begin position="347"/>
        <end position="373"/>
    </location>
</feature>
<evidence type="ECO:0000313" key="2">
    <source>
        <dbReference type="EMBL" id="RCK80936.1"/>
    </source>
</evidence>
<dbReference type="EMBL" id="QOQW01000004">
    <property type="protein sequence ID" value="RCK80936.1"/>
    <property type="molecule type" value="Genomic_DNA"/>
</dbReference>
<keyword evidence="1" id="KW-0472">Membrane</keyword>
<accession>A0A367ZSC8</accession>
<feature type="transmembrane region" description="Helical" evidence="1">
    <location>
        <begin position="506"/>
        <end position="525"/>
    </location>
</feature>